<dbReference type="InterPro" id="IPR051477">
    <property type="entry name" value="Expansin_CellWall"/>
</dbReference>
<dbReference type="EMBL" id="PGCJ01000026">
    <property type="protein sequence ID" value="PLW55943.1"/>
    <property type="molecule type" value="Genomic_DNA"/>
</dbReference>
<evidence type="ECO:0008006" key="6">
    <source>
        <dbReference type="Google" id="ProtNLM"/>
    </source>
</evidence>
<dbReference type="SUPFAM" id="SSF50685">
    <property type="entry name" value="Barwin-like endoglucanases"/>
    <property type="match status" value="1"/>
</dbReference>
<reference evidence="4 5" key="1">
    <citation type="submission" date="2017-11" db="EMBL/GenBank/DDBJ databases">
        <title>De novo assembly and phasing of dikaryotic genomes from two isolates of Puccinia coronata f. sp. avenae, the causal agent of oat crown rust.</title>
        <authorList>
            <person name="Miller M.E."/>
            <person name="Zhang Y."/>
            <person name="Omidvar V."/>
            <person name="Sperschneider J."/>
            <person name="Schwessinger B."/>
            <person name="Raley C."/>
            <person name="Palmer J.M."/>
            <person name="Garnica D."/>
            <person name="Upadhyaya N."/>
            <person name="Rathjen J."/>
            <person name="Taylor J.M."/>
            <person name="Park R.F."/>
            <person name="Dodds P.N."/>
            <person name="Hirsch C.D."/>
            <person name="Kianian S.F."/>
            <person name="Figueroa M."/>
        </authorList>
    </citation>
    <scope>NUCLEOTIDE SEQUENCE [LARGE SCALE GENOMIC DNA]</scope>
    <source>
        <strain evidence="4">12NC29</strain>
    </source>
</reference>
<keyword evidence="1" id="KW-0732">Signal</keyword>
<dbReference type="InterPro" id="IPR036749">
    <property type="entry name" value="Expansin_CBD_sf"/>
</dbReference>
<evidence type="ECO:0000313" key="4">
    <source>
        <dbReference type="EMBL" id="PLW55943.1"/>
    </source>
</evidence>
<evidence type="ECO:0000256" key="1">
    <source>
        <dbReference type="ARBA" id="ARBA00022729"/>
    </source>
</evidence>
<protein>
    <recommendedName>
        <fullName evidence="6">Expansin-like EG45 domain-containing protein</fullName>
    </recommendedName>
</protein>
<dbReference type="Proteomes" id="UP000235388">
    <property type="component" value="Unassembled WGS sequence"/>
</dbReference>
<dbReference type="Gene3D" id="2.60.40.760">
    <property type="entry name" value="Expansin, cellulose-binding-like domain"/>
    <property type="match status" value="1"/>
</dbReference>
<keyword evidence="5" id="KW-1185">Reference proteome</keyword>
<dbReference type="Gene3D" id="2.40.40.10">
    <property type="entry name" value="RlpA-like domain"/>
    <property type="match status" value="1"/>
</dbReference>
<dbReference type="PANTHER" id="PTHR31836:SF21">
    <property type="entry name" value="EXPANSIN-LIKE PROTEIN 7"/>
    <property type="match status" value="1"/>
</dbReference>
<evidence type="ECO:0000313" key="3">
    <source>
        <dbReference type="EMBL" id="PLW15420.1"/>
    </source>
</evidence>
<dbReference type="InterPro" id="IPR036908">
    <property type="entry name" value="RlpA-like_sf"/>
</dbReference>
<dbReference type="STRING" id="200324.A0A2N5W103"/>
<comment type="caution">
    <text evidence="4">The sequence shown here is derived from an EMBL/GenBank/DDBJ whole genome shotgun (WGS) entry which is preliminary data.</text>
</comment>
<dbReference type="EMBL" id="PGCJ01000896">
    <property type="protein sequence ID" value="PLW15420.1"/>
    <property type="molecule type" value="Genomic_DNA"/>
</dbReference>
<evidence type="ECO:0000256" key="2">
    <source>
        <dbReference type="SAM" id="MobiDB-lite"/>
    </source>
</evidence>
<dbReference type="PANTHER" id="PTHR31836">
    <property type="match status" value="1"/>
</dbReference>
<accession>A0A2N5W103</accession>
<proteinExistence type="predicted"/>
<feature type="region of interest" description="Disordered" evidence="2">
    <location>
        <begin position="1"/>
        <end position="20"/>
    </location>
</feature>
<name>A0A2N5W103_9BASI</name>
<organism evidence="4 5">
    <name type="scientific">Puccinia coronata f. sp. avenae</name>
    <dbReference type="NCBI Taxonomy" id="200324"/>
    <lineage>
        <taxon>Eukaryota</taxon>
        <taxon>Fungi</taxon>
        <taxon>Dikarya</taxon>
        <taxon>Basidiomycota</taxon>
        <taxon>Pucciniomycotina</taxon>
        <taxon>Pucciniomycetes</taxon>
        <taxon>Pucciniales</taxon>
        <taxon>Pucciniaceae</taxon>
        <taxon>Puccinia</taxon>
    </lineage>
</organism>
<sequence>MCTRGTRSRSTEDQLDWNPRVLRSRLEPNEALPGPLGPSPALTANNATTRRWEDWILERYKIGRQVPLHLFPHKTYPQSEKVELALIRLSLFPRPGGFNHISFSSQATNLSIFFVNSLARQALPLPLRSTVLQIIFFPIFLNIQTSSIMFTLPQFVTLSVMFSLVAAGVPPPKPSQSFPQVQGTYWNGATFAGSCLLQNYYGSSPPEGLEYVSVAKDLNGGAAYCGACVKVTPLQGKRPPVMAVVSSVCMDCPAAALDMPGGLYDRLMGSSPGRPGIGKFKWQVVACPTPGRLPKVTNKSGSSKWSLSMLIVDTRYPIQSVVIRSGTQTFNARQRDYNHWELVDGKFPLADTVDVTVTCTNTRSFTVKNVDPSSMKPYPATSGC</sequence>
<evidence type="ECO:0000313" key="5">
    <source>
        <dbReference type="Proteomes" id="UP000235388"/>
    </source>
</evidence>
<gene>
    <name evidence="4" type="ORF">PCANC_03030</name>
    <name evidence="3" type="ORF">PCANC_17931</name>
</gene>
<dbReference type="CDD" id="cd22271">
    <property type="entry name" value="DPBB_EXP_N-like"/>
    <property type="match status" value="1"/>
</dbReference>
<dbReference type="AlphaFoldDB" id="A0A2N5W103"/>